<dbReference type="InterPro" id="IPR001881">
    <property type="entry name" value="EGF-like_Ca-bd_dom"/>
</dbReference>
<reference evidence="11" key="1">
    <citation type="submission" date="2022-11" db="UniProtKB">
        <authorList>
            <consortium name="WormBaseParasite"/>
        </authorList>
    </citation>
    <scope>IDENTIFICATION</scope>
</reference>
<dbReference type="GO" id="GO:0045197">
    <property type="term" value="P:establishment or maintenance of epithelial cell apical/basal polarity"/>
    <property type="evidence" value="ECO:0007669"/>
    <property type="project" value="TreeGrafter"/>
</dbReference>
<evidence type="ECO:0000259" key="9">
    <source>
        <dbReference type="PROSITE" id="PS50026"/>
    </source>
</evidence>
<dbReference type="PANTHER" id="PTHR24049:SF22">
    <property type="entry name" value="DROSOPHILA CRUMBS HOMOLOG"/>
    <property type="match status" value="1"/>
</dbReference>
<proteinExistence type="predicted"/>
<dbReference type="AlphaFoldDB" id="A0A915KY75"/>
<name>A0A915KY75_ROMCU</name>
<dbReference type="SUPFAM" id="SSF57196">
    <property type="entry name" value="EGF/Laminin"/>
    <property type="match status" value="3"/>
</dbReference>
<accession>A0A915KY75</accession>
<dbReference type="FunFam" id="2.10.25.10:FF:000045">
    <property type="entry name" value="Slit guidance ligand 2"/>
    <property type="match status" value="1"/>
</dbReference>
<dbReference type="CDD" id="cd00054">
    <property type="entry name" value="EGF_CA"/>
    <property type="match status" value="1"/>
</dbReference>
<dbReference type="Pfam" id="PF00008">
    <property type="entry name" value="EGF"/>
    <property type="match status" value="2"/>
</dbReference>
<feature type="disulfide bond" evidence="8">
    <location>
        <begin position="88"/>
        <end position="97"/>
    </location>
</feature>
<evidence type="ECO:0000256" key="6">
    <source>
        <dbReference type="ARBA" id="ARBA00023157"/>
    </source>
</evidence>
<feature type="disulfide bond" evidence="8">
    <location>
        <begin position="32"/>
        <end position="49"/>
    </location>
</feature>
<protein>
    <submittedName>
        <fullName evidence="11">EGF-like domain-containing protein</fullName>
    </submittedName>
</protein>
<dbReference type="Proteomes" id="UP000887565">
    <property type="component" value="Unplaced"/>
</dbReference>
<evidence type="ECO:0000256" key="5">
    <source>
        <dbReference type="ARBA" id="ARBA00022737"/>
    </source>
</evidence>
<dbReference type="PROSITE" id="PS00010">
    <property type="entry name" value="ASX_HYDROXYL"/>
    <property type="match status" value="1"/>
</dbReference>
<dbReference type="GO" id="GO:0005576">
    <property type="term" value="C:extracellular region"/>
    <property type="evidence" value="ECO:0007669"/>
    <property type="project" value="UniProtKB-SubCell"/>
</dbReference>
<keyword evidence="10" id="KW-1185">Reference proteome</keyword>
<feature type="domain" description="EGF-like" evidence="9">
    <location>
        <begin position="62"/>
        <end position="98"/>
    </location>
</feature>
<dbReference type="SMART" id="SM00181">
    <property type="entry name" value="EGF"/>
    <property type="match status" value="3"/>
</dbReference>
<dbReference type="InterPro" id="IPR000742">
    <property type="entry name" value="EGF"/>
</dbReference>
<evidence type="ECO:0000256" key="3">
    <source>
        <dbReference type="ARBA" id="ARBA00022536"/>
    </source>
</evidence>
<feature type="disulfide bond" evidence="8">
    <location>
        <begin position="51"/>
        <end position="60"/>
    </location>
</feature>
<keyword evidence="2" id="KW-0964">Secreted</keyword>
<dbReference type="PROSITE" id="PS00022">
    <property type="entry name" value="EGF_1"/>
    <property type="match status" value="3"/>
</dbReference>
<comment type="subcellular location">
    <subcellularLocation>
        <location evidence="1">Secreted</location>
    </subcellularLocation>
</comment>
<feature type="disulfide bond" evidence="8">
    <location>
        <begin position="125"/>
        <end position="134"/>
    </location>
</feature>
<dbReference type="PROSITE" id="PS01186">
    <property type="entry name" value="EGF_2"/>
    <property type="match status" value="1"/>
</dbReference>
<dbReference type="WBParaSite" id="nRc.2.0.1.t43897-RA">
    <property type="protein sequence ID" value="nRc.2.0.1.t43897-RA"/>
    <property type="gene ID" value="nRc.2.0.1.g43897"/>
</dbReference>
<evidence type="ECO:0000313" key="10">
    <source>
        <dbReference type="Proteomes" id="UP000887565"/>
    </source>
</evidence>
<dbReference type="PANTHER" id="PTHR24049">
    <property type="entry name" value="CRUMBS FAMILY MEMBER"/>
    <property type="match status" value="1"/>
</dbReference>
<sequence>MVSEYLLPFLCNWNSNNHSISESPDFCENSFCYNEGTCISNEKLGKAECICAPGWTGTRCSVKNHCDKHKCENGAECINGLNGFTCKCRGEFSGKFCSVPCPSSVCKNGGTCQYDDAASRPKCACIAGFTGEKCETLCIGQDAAALKMIRSSCSLEGLDLYDTEVGSAESFDLILDQCPSLRYLSVNFRSGEQVRKLPLKAPNPQYLRLSYETINYSFGSIIDDVKADV</sequence>
<dbReference type="InterPro" id="IPR051022">
    <property type="entry name" value="Notch_Cell-Fate_Det"/>
</dbReference>
<dbReference type="GO" id="GO:0005509">
    <property type="term" value="F:calcium ion binding"/>
    <property type="evidence" value="ECO:0007669"/>
    <property type="project" value="InterPro"/>
</dbReference>
<dbReference type="FunFam" id="2.10.25.10:FF:000118">
    <property type="entry name" value="protein delta homolog 2"/>
    <property type="match status" value="1"/>
</dbReference>
<dbReference type="InterPro" id="IPR000152">
    <property type="entry name" value="EGF-type_Asp/Asn_hydroxyl_site"/>
</dbReference>
<evidence type="ECO:0000256" key="4">
    <source>
        <dbReference type="ARBA" id="ARBA00022729"/>
    </source>
</evidence>
<dbReference type="GO" id="GO:0032991">
    <property type="term" value="C:protein-containing complex"/>
    <property type="evidence" value="ECO:0007669"/>
    <property type="project" value="TreeGrafter"/>
</dbReference>
<evidence type="ECO:0000313" key="11">
    <source>
        <dbReference type="WBParaSite" id="nRc.2.0.1.t43897-RA"/>
    </source>
</evidence>
<keyword evidence="6 8" id="KW-1015">Disulfide bond</keyword>
<organism evidence="10 11">
    <name type="scientific">Romanomermis culicivorax</name>
    <name type="common">Nematode worm</name>
    <dbReference type="NCBI Taxonomy" id="13658"/>
    <lineage>
        <taxon>Eukaryota</taxon>
        <taxon>Metazoa</taxon>
        <taxon>Ecdysozoa</taxon>
        <taxon>Nematoda</taxon>
        <taxon>Enoplea</taxon>
        <taxon>Dorylaimia</taxon>
        <taxon>Mermithida</taxon>
        <taxon>Mermithoidea</taxon>
        <taxon>Mermithidae</taxon>
        <taxon>Romanomermis</taxon>
    </lineage>
</organism>
<dbReference type="PROSITE" id="PS50026">
    <property type="entry name" value="EGF_3"/>
    <property type="match status" value="3"/>
</dbReference>
<keyword evidence="7" id="KW-0325">Glycoprotein</keyword>
<feature type="domain" description="EGF-like" evidence="9">
    <location>
        <begin position="99"/>
        <end position="135"/>
    </location>
</feature>
<dbReference type="GO" id="GO:0005886">
    <property type="term" value="C:plasma membrane"/>
    <property type="evidence" value="ECO:0007669"/>
    <property type="project" value="TreeGrafter"/>
</dbReference>
<feature type="disulfide bond" evidence="8">
    <location>
        <begin position="106"/>
        <end position="123"/>
    </location>
</feature>
<evidence type="ECO:0000256" key="1">
    <source>
        <dbReference type="ARBA" id="ARBA00004613"/>
    </source>
</evidence>
<keyword evidence="3 8" id="KW-0245">EGF-like domain</keyword>
<keyword evidence="5" id="KW-0677">Repeat</keyword>
<evidence type="ECO:0000256" key="2">
    <source>
        <dbReference type="ARBA" id="ARBA00022525"/>
    </source>
</evidence>
<feature type="domain" description="EGF-like" evidence="9">
    <location>
        <begin position="23"/>
        <end position="61"/>
    </location>
</feature>
<dbReference type="GO" id="GO:0007157">
    <property type="term" value="P:heterophilic cell-cell adhesion via plasma membrane cell adhesion molecules"/>
    <property type="evidence" value="ECO:0007669"/>
    <property type="project" value="TreeGrafter"/>
</dbReference>
<evidence type="ECO:0000256" key="7">
    <source>
        <dbReference type="ARBA" id="ARBA00023180"/>
    </source>
</evidence>
<keyword evidence="4" id="KW-0732">Signal</keyword>
<evidence type="ECO:0000256" key="8">
    <source>
        <dbReference type="PROSITE-ProRule" id="PRU00076"/>
    </source>
</evidence>
<comment type="caution">
    <text evidence="8">Lacks conserved residue(s) required for the propagation of feature annotation.</text>
</comment>
<dbReference type="SMART" id="SM00179">
    <property type="entry name" value="EGF_CA"/>
    <property type="match status" value="2"/>
</dbReference>
<dbReference type="Gene3D" id="2.10.25.10">
    <property type="entry name" value="Laminin"/>
    <property type="match status" value="3"/>
</dbReference>
<dbReference type="GO" id="GO:0007399">
    <property type="term" value="P:nervous system development"/>
    <property type="evidence" value="ECO:0007669"/>
    <property type="project" value="UniProtKB-ARBA"/>
</dbReference>